<evidence type="ECO:0000256" key="6">
    <source>
        <dbReference type="ARBA" id="ARBA00022553"/>
    </source>
</evidence>
<evidence type="ECO:0008006" key="18">
    <source>
        <dbReference type="Google" id="ProtNLM"/>
    </source>
</evidence>
<dbReference type="Pfam" id="PF04065">
    <property type="entry name" value="Not3"/>
    <property type="match status" value="1"/>
</dbReference>
<feature type="compositionally biased region" description="Basic and acidic residues" evidence="11">
    <location>
        <begin position="245"/>
        <end position="268"/>
    </location>
</feature>
<evidence type="ECO:0000256" key="10">
    <source>
        <dbReference type="SAM" id="Coils"/>
    </source>
</evidence>
<evidence type="ECO:0000259" key="12">
    <source>
        <dbReference type="Pfam" id="PF04065"/>
    </source>
</evidence>
<evidence type="ECO:0000256" key="3">
    <source>
        <dbReference type="ARBA" id="ARBA00007682"/>
    </source>
</evidence>
<dbReference type="EMBL" id="ML014182">
    <property type="protein sequence ID" value="RKP01163.1"/>
    <property type="molecule type" value="Genomic_DNA"/>
</dbReference>
<keyword evidence="7" id="KW-0805">Transcription regulation</keyword>
<dbReference type="Gene3D" id="2.30.30.1020">
    <property type="entry name" value="CCR4-NOT complex subunit 2/3/5, C-terminal domain"/>
    <property type="match status" value="1"/>
</dbReference>
<dbReference type="PIRSF" id="PIRSF005290">
    <property type="entry name" value="NOT_su_3_5"/>
    <property type="match status" value="1"/>
</dbReference>
<dbReference type="OrthoDB" id="293823at2759"/>
<dbReference type="GO" id="GO:0005737">
    <property type="term" value="C:cytoplasm"/>
    <property type="evidence" value="ECO:0007669"/>
    <property type="project" value="UniProtKB-SubCell"/>
</dbReference>
<reference evidence="16 17" key="1">
    <citation type="journal article" date="2018" name="Nat. Microbiol.">
        <title>Leveraging single-cell genomics to expand the fungal tree of life.</title>
        <authorList>
            <person name="Ahrendt S.R."/>
            <person name="Quandt C.A."/>
            <person name="Ciobanu D."/>
            <person name="Clum A."/>
            <person name="Salamov A."/>
            <person name="Andreopoulos B."/>
            <person name="Cheng J.F."/>
            <person name="Woyke T."/>
            <person name="Pelin A."/>
            <person name="Henrissat B."/>
            <person name="Reynolds N.K."/>
            <person name="Benny G.L."/>
            <person name="Smith M.E."/>
            <person name="James T.Y."/>
            <person name="Grigoriev I.V."/>
        </authorList>
    </citation>
    <scope>NUCLEOTIDE SEQUENCE [LARGE SCALE GENOMIC DNA]</scope>
    <source>
        <strain evidence="16 17">ATCC 52028</strain>
    </source>
</reference>
<evidence type="ECO:0000256" key="8">
    <source>
        <dbReference type="ARBA" id="ARBA00023163"/>
    </source>
</evidence>
<evidence type="ECO:0000313" key="16">
    <source>
        <dbReference type="Proteomes" id="UP000268535"/>
    </source>
</evidence>
<dbReference type="EMBL" id="ML009145">
    <property type="protein sequence ID" value="RKO97903.1"/>
    <property type="molecule type" value="Genomic_DNA"/>
</dbReference>
<keyword evidence="9" id="KW-0539">Nucleus</keyword>
<dbReference type="Proteomes" id="UP000274922">
    <property type="component" value="Unassembled WGS sequence"/>
</dbReference>
<organism evidence="14 16">
    <name type="scientific">Caulochytrium protostelioides</name>
    <dbReference type="NCBI Taxonomy" id="1555241"/>
    <lineage>
        <taxon>Eukaryota</taxon>
        <taxon>Fungi</taxon>
        <taxon>Fungi incertae sedis</taxon>
        <taxon>Chytridiomycota</taxon>
        <taxon>Chytridiomycota incertae sedis</taxon>
        <taxon>Chytridiomycetes</taxon>
        <taxon>Caulochytriales</taxon>
        <taxon>Caulochytriaceae</taxon>
        <taxon>Caulochytrium</taxon>
    </lineage>
</organism>
<comment type="subcellular location">
    <subcellularLocation>
        <location evidence="2">Cytoplasm</location>
    </subcellularLocation>
    <subcellularLocation>
        <location evidence="1">Nucleus</location>
    </subcellularLocation>
</comment>
<accession>A0A4P9WZQ3</accession>
<dbReference type="GO" id="GO:0030015">
    <property type="term" value="C:CCR4-NOT core complex"/>
    <property type="evidence" value="ECO:0007669"/>
    <property type="project" value="InterPro"/>
</dbReference>
<keyword evidence="5" id="KW-0678">Repressor</keyword>
<feature type="domain" description="CCR4-Not complex component Not N-terminal" evidence="12">
    <location>
        <begin position="3"/>
        <end position="232"/>
    </location>
</feature>
<dbReference type="GO" id="GO:0000289">
    <property type="term" value="P:nuclear-transcribed mRNA poly(A) tail shortening"/>
    <property type="evidence" value="ECO:0007669"/>
    <property type="project" value="UniProtKB-ARBA"/>
</dbReference>
<dbReference type="GO" id="GO:0005634">
    <property type="term" value="C:nucleus"/>
    <property type="evidence" value="ECO:0007669"/>
    <property type="project" value="UniProtKB-SubCell"/>
</dbReference>
<dbReference type="InterPro" id="IPR012270">
    <property type="entry name" value="CCR4-NOT_su3/5"/>
</dbReference>
<dbReference type="STRING" id="1555241.A0A4P9WZQ3"/>
<dbReference type="InterPro" id="IPR038635">
    <property type="entry name" value="CCR4-NOT_su2/3/5_C_sf"/>
</dbReference>
<keyword evidence="8" id="KW-0804">Transcription</keyword>
<name>A0A4P9WZQ3_9FUNG</name>
<dbReference type="Proteomes" id="UP000268535">
    <property type="component" value="Unassembled WGS sequence"/>
</dbReference>
<keyword evidence="4" id="KW-0963">Cytoplasm</keyword>
<evidence type="ECO:0000313" key="14">
    <source>
        <dbReference type="EMBL" id="RKO97903.1"/>
    </source>
</evidence>
<evidence type="ECO:0000256" key="1">
    <source>
        <dbReference type="ARBA" id="ARBA00004123"/>
    </source>
</evidence>
<evidence type="ECO:0000256" key="7">
    <source>
        <dbReference type="ARBA" id="ARBA00023015"/>
    </source>
</evidence>
<evidence type="ECO:0000313" key="17">
    <source>
        <dbReference type="Proteomes" id="UP000274922"/>
    </source>
</evidence>
<keyword evidence="10" id="KW-0175">Coiled coil</keyword>
<sequence>MANRKLQTEIDRVLKKVSEGVETFESIFDKIQTATSVPQKEKAEGDLKKEIKKLQRYRDNIKTWLSNNDIKDKRVLLENRKLIETQMERFKACEKELKTKAYSKEGLSAAAKLDPAEKERLEFRMWISDTVDRLSTQIDTWEAEQETLALSGKKSKKADTAKHERMKEIEHHIERHRWHMAKLEMILRMVDNGALDIEAVKAIQDDIIYYVEENESEDFLEDDGIYDGLDLDDAEIFGLPGDDDDAHHDKSGSATPSKDDDTPSEKHARANKKSRGADAGGDDSALTSGTPTSATAGTAAAAAAAAADAAAAAAAAAATTPVPAVAAFADLVASFETTKQRSALADGLGSLGAGLAGTPALPGAPGAAAPGEEPVPTAHAMLETSYRFLPNALDATATSTRTSHANSSAYLAERPFPVPSYYPQQPLPFLEPTVPSAGGSPAAHAAALAARNALLEKLGTDTLFFMFYYQQGTLAQSLAARELKRQSWRFHKKYLTWFQRHDEPTSITEEQEQGTYIYFDYEAAWCQRKKDGFCFEYRYLEEADER</sequence>
<dbReference type="Pfam" id="PF04153">
    <property type="entry name" value="NOT2_3_5_C"/>
    <property type="match status" value="1"/>
</dbReference>
<keyword evidence="17" id="KW-1185">Reference proteome</keyword>
<evidence type="ECO:0000259" key="13">
    <source>
        <dbReference type="Pfam" id="PF04153"/>
    </source>
</evidence>
<feature type="domain" description="NOT2/NOT3/NOT5 C-terminal" evidence="13">
    <location>
        <begin position="410"/>
        <end position="540"/>
    </location>
</feature>
<evidence type="ECO:0000256" key="5">
    <source>
        <dbReference type="ARBA" id="ARBA00022491"/>
    </source>
</evidence>
<dbReference type="InterPro" id="IPR007207">
    <property type="entry name" value="Not_N"/>
</dbReference>
<gene>
    <name evidence="14" type="ORF">CAUPRSCDRAFT_5803</name>
    <name evidence="15" type="ORF">CXG81DRAFT_12317</name>
</gene>
<keyword evidence="6" id="KW-0597">Phosphoprotein</keyword>
<dbReference type="PANTHER" id="PTHR23326">
    <property type="entry name" value="CCR4 NOT-RELATED"/>
    <property type="match status" value="1"/>
</dbReference>
<comment type="similarity">
    <text evidence="3">Belongs to the CNOT2/3/5 family.</text>
</comment>
<evidence type="ECO:0000256" key="4">
    <source>
        <dbReference type="ARBA" id="ARBA00022490"/>
    </source>
</evidence>
<dbReference type="InterPro" id="IPR007282">
    <property type="entry name" value="NOT2/3/5_C"/>
</dbReference>
<dbReference type="InterPro" id="IPR040168">
    <property type="entry name" value="Not2/3/5"/>
</dbReference>
<reference evidence="15" key="2">
    <citation type="submission" date="2018-04" db="EMBL/GenBank/DDBJ databases">
        <title>Leveraging single-cell genomics to expand the Fungal Tree of Life.</title>
        <authorList>
            <consortium name="DOE Joint Genome Institute"/>
            <person name="Ahrendt S.R."/>
            <person name="Quandt C.A."/>
            <person name="Ciobanu D."/>
            <person name="Clum A."/>
            <person name="Salamov A."/>
            <person name="Andreopoulos B."/>
            <person name="Cheng J.-F."/>
            <person name="Woyke T."/>
            <person name="Pelin A."/>
            <person name="Henrissat B."/>
            <person name="Benny G.L."/>
            <person name="Smith M.E."/>
            <person name="James T.Y."/>
            <person name="Grigoriev I.V."/>
        </authorList>
    </citation>
    <scope>NUCLEOTIDE SEQUENCE</scope>
    <source>
        <strain evidence="15">ATCC 52028</strain>
    </source>
</reference>
<evidence type="ECO:0000256" key="2">
    <source>
        <dbReference type="ARBA" id="ARBA00004496"/>
    </source>
</evidence>
<feature type="region of interest" description="Disordered" evidence="11">
    <location>
        <begin position="237"/>
        <end position="291"/>
    </location>
</feature>
<dbReference type="AlphaFoldDB" id="A0A4P9WZQ3"/>
<reference evidence="14" key="3">
    <citation type="submission" date="2018-08" db="EMBL/GenBank/DDBJ databases">
        <title>Leveraging single-cell genomics to expand the Fungal Tree of Life.</title>
        <authorList>
            <consortium name="DOE Joint Genome Institute"/>
            <person name="Ahrendt S.R."/>
            <person name="Quandt C.A."/>
            <person name="Ciobanu D."/>
            <person name="Clum A."/>
            <person name="Salamov A."/>
            <person name="Andreopoulos B."/>
            <person name="Cheng J.-F."/>
            <person name="Woyke T."/>
            <person name="Pelin A."/>
            <person name="Henrissat B."/>
            <person name="Reynolds N."/>
            <person name="Benny G.L."/>
            <person name="Smith M.E."/>
            <person name="James T.Y."/>
            <person name="Grigoriev I.V."/>
        </authorList>
    </citation>
    <scope>NUCLEOTIDE SEQUENCE</scope>
    <source>
        <strain evidence="14">ATCC 52028</strain>
    </source>
</reference>
<evidence type="ECO:0000256" key="11">
    <source>
        <dbReference type="SAM" id="MobiDB-lite"/>
    </source>
</evidence>
<evidence type="ECO:0000313" key="15">
    <source>
        <dbReference type="EMBL" id="RKP01163.1"/>
    </source>
</evidence>
<protein>
    <recommendedName>
        <fullName evidence="18">Not3-domain-containing protein</fullName>
    </recommendedName>
</protein>
<proteinExistence type="inferred from homology"/>
<dbReference type="GO" id="GO:0006355">
    <property type="term" value="P:regulation of DNA-templated transcription"/>
    <property type="evidence" value="ECO:0007669"/>
    <property type="project" value="InterPro"/>
</dbReference>
<feature type="coiled-coil region" evidence="10">
    <location>
        <begin position="40"/>
        <end position="67"/>
    </location>
</feature>
<evidence type="ECO:0000256" key="9">
    <source>
        <dbReference type="ARBA" id="ARBA00023242"/>
    </source>
</evidence>